<organism evidence="2 3">
    <name type="scientific">Novosphingobium mangrovi</name>
    <name type="common">ex Hu et al. 2023</name>
    <dbReference type="NCBI Taxonomy" id="2930094"/>
    <lineage>
        <taxon>Bacteria</taxon>
        <taxon>Pseudomonadati</taxon>
        <taxon>Pseudomonadota</taxon>
        <taxon>Alphaproteobacteria</taxon>
        <taxon>Sphingomonadales</taxon>
        <taxon>Sphingomonadaceae</taxon>
        <taxon>Novosphingobium</taxon>
    </lineage>
</organism>
<dbReference type="Gene3D" id="3.30.420.40">
    <property type="match status" value="2"/>
</dbReference>
<evidence type="ECO:0000313" key="2">
    <source>
        <dbReference type="EMBL" id="MCJ1962161.1"/>
    </source>
</evidence>
<gene>
    <name evidence="2" type="ORF">MTR65_15815</name>
</gene>
<name>A0ABT0AG28_9SPHN</name>
<comment type="caution">
    <text evidence="2">The sequence shown here is derived from an EMBL/GenBank/DDBJ whole genome shotgun (WGS) entry which is preliminary data.</text>
</comment>
<accession>A0ABT0AG28</accession>
<sequence length="368" mass="39191">MNGHGLDKDQRRLIDQLRRTGPASRTQLAQALDFSAAYLTKLSRELLALGLLHERPEGTAVGRGRPAVPLAIAAEGGFAVGASAHKGILDLALVDFTGNPIARHHETVAPMTPRDFAQRVRKLVHELVEAHGLLGRRMLGIGVAVPGPPMTREGTHWHAVDALPGWRDVPLRDLLAAEFNWPIWLENDANCAALAEFYAAGRVRDMSHLAVLLLGFGIGAGLIVDGVPLRGQHGAAGEIGCLYPLDAPRPSPLDLLGLLRAEGLALASLDDIDPASSRQAPVIARWMDRAAAQLEILVSTAFAWFDPGAIVIAGTLPRALLEGLHARLCNTQLATMIDARRAPLEVSRVEGSPVTLGAAMLPLHAIAS</sequence>
<dbReference type="InterPro" id="IPR036390">
    <property type="entry name" value="WH_DNA-bd_sf"/>
</dbReference>
<dbReference type="PANTHER" id="PTHR18964">
    <property type="entry name" value="ROK (REPRESSOR, ORF, KINASE) FAMILY"/>
    <property type="match status" value="1"/>
</dbReference>
<dbReference type="RefSeq" id="WP_243801885.1">
    <property type="nucleotide sequence ID" value="NZ_JALHAT010000034.1"/>
</dbReference>
<protein>
    <submittedName>
        <fullName evidence="2">ROK family protein</fullName>
    </submittedName>
</protein>
<dbReference type="Proteomes" id="UP001162802">
    <property type="component" value="Unassembled WGS sequence"/>
</dbReference>
<keyword evidence="3" id="KW-1185">Reference proteome</keyword>
<dbReference type="CDD" id="cd23763">
    <property type="entry name" value="ASKHA_ATPase_ROK"/>
    <property type="match status" value="1"/>
</dbReference>
<dbReference type="InterPro" id="IPR000600">
    <property type="entry name" value="ROK"/>
</dbReference>
<dbReference type="Pfam" id="PF00480">
    <property type="entry name" value="ROK"/>
    <property type="match status" value="1"/>
</dbReference>
<dbReference type="SUPFAM" id="SSF53067">
    <property type="entry name" value="Actin-like ATPase domain"/>
    <property type="match status" value="1"/>
</dbReference>
<dbReference type="InterPro" id="IPR036388">
    <property type="entry name" value="WH-like_DNA-bd_sf"/>
</dbReference>
<dbReference type="InterPro" id="IPR043129">
    <property type="entry name" value="ATPase_NBD"/>
</dbReference>
<dbReference type="Gene3D" id="1.10.10.10">
    <property type="entry name" value="Winged helix-like DNA-binding domain superfamily/Winged helix DNA-binding domain"/>
    <property type="match status" value="1"/>
</dbReference>
<evidence type="ECO:0000313" key="3">
    <source>
        <dbReference type="Proteomes" id="UP001162802"/>
    </source>
</evidence>
<reference evidence="2" key="1">
    <citation type="submission" date="2022-03" db="EMBL/GenBank/DDBJ databases">
        <title>Identification of a novel bacterium isolated from mangrove sediments.</title>
        <authorList>
            <person name="Pan X."/>
        </authorList>
    </citation>
    <scope>NUCLEOTIDE SEQUENCE</scope>
    <source>
        <strain evidence="2">B2637</strain>
    </source>
</reference>
<dbReference type="SUPFAM" id="SSF46785">
    <property type="entry name" value="Winged helix' DNA-binding domain"/>
    <property type="match status" value="1"/>
</dbReference>
<dbReference type="EMBL" id="JALHAT010000034">
    <property type="protein sequence ID" value="MCJ1962161.1"/>
    <property type="molecule type" value="Genomic_DNA"/>
</dbReference>
<proteinExistence type="inferred from homology"/>
<dbReference type="PANTHER" id="PTHR18964:SF149">
    <property type="entry name" value="BIFUNCTIONAL UDP-N-ACETYLGLUCOSAMINE 2-EPIMERASE_N-ACETYLMANNOSAMINE KINASE"/>
    <property type="match status" value="1"/>
</dbReference>
<comment type="similarity">
    <text evidence="1">Belongs to the ROK (NagC/XylR) family.</text>
</comment>
<evidence type="ECO:0000256" key="1">
    <source>
        <dbReference type="ARBA" id="ARBA00006479"/>
    </source>
</evidence>